<dbReference type="PROSITE" id="PS50404">
    <property type="entry name" value="GST_NTER"/>
    <property type="match status" value="1"/>
</dbReference>
<organism evidence="4 5">
    <name type="scientific">Bombella intestini</name>
    <dbReference type="NCBI Taxonomy" id="1539051"/>
    <lineage>
        <taxon>Bacteria</taxon>
        <taxon>Pseudomonadati</taxon>
        <taxon>Pseudomonadota</taxon>
        <taxon>Alphaproteobacteria</taxon>
        <taxon>Acetobacterales</taxon>
        <taxon>Acetobacteraceae</taxon>
        <taxon>Bombella</taxon>
    </lineage>
</organism>
<dbReference type="PANTHER" id="PTHR43969:SF9">
    <property type="entry name" value="GLUTATHIONE S TRANSFERASE D10, ISOFORM A-RELATED"/>
    <property type="match status" value="1"/>
</dbReference>
<dbReference type="InterPro" id="IPR004045">
    <property type="entry name" value="Glutathione_S-Trfase_N"/>
</dbReference>
<dbReference type="AlphaFoldDB" id="A0A1S8GR38"/>
<name>A0A1S8GR38_9PROT</name>
<evidence type="ECO:0000259" key="2">
    <source>
        <dbReference type="PROSITE" id="PS50404"/>
    </source>
</evidence>
<feature type="domain" description="GST N-terminal" evidence="2">
    <location>
        <begin position="1"/>
        <end position="79"/>
    </location>
</feature>
<dbReference type="Gene3D" id="1.20.1050.10">
    <property type="match status" value="1"/>
</dbReference>
<dbReference type="Proteomes" id="UP000200980">
    <property type="component" value="Unassembled WGS sequence"/>
</dbReference>
<dbReference type="InterPro" id="IPR010987">
    <property type="entry name" value="Glutathione-S-Trfase_C-like"/>
</dbReference>
<dbReference type="RefSeq" id="WP_077396219.1">
    <property type="nucleotide sequence ID" value="NZ_JATM01000002.1"/>
</dbReference>
<dbReference type="SFLD" id="SFLDS00019">
    <property type="entry name" value="Glutathione_Transferase_(cytos"/>
    <property type="match status" value="1"/>
</dbReference>
<dbReference type="OrthoDB" id="9794721at2"/>
<dbReference type="InterPro" id="IPR040079">
    <property type="entry name" value="Glutathione_S-Trfase"/>
</dbReference>
<dbReference type="Gene3D" id="3.40.30.10">
    <property type="entry name" value="Glutaredoxin"/>
    <property type="match status" value="1"/>
</dbReference>
<dbReference type="SFLD" id="SFLDG00358">
    <property type="entry name" value="Main_(cytGST)"/>
    <property type="match status" value="1"/>
</dbReference>
<evidence type="ECO:0000256" key="1">
    <source>
        <dbReference type="ARBA" id="ARBA00011738"/>
    </source>
</evidence>
<dbReference type="PROSITE" id="PS50405">
    <property type="entry name" value="GST_CTER"/>
    <property type="match status" value="1"/>
</dbReference>
<protein>
    <submittedName>
        <fullName evidence="4">Glutathione S-transferase</fullName>
    </submittedName>
</protein>
<dbReference type="GO" id="GO:0006749">
    <property type="term" value="P:glutathione metabolic process"/>
    <property type="evidence" value="ECO:0007669"/>
    <property type="project" value="TreeGrafter"/>
</dbReference>
<evidence type="ECO:0000313" key="4">
    <source>
        <dbReference type="EMBL" id="OOL18982.1"/>
    </source>
</evidence>
<accession>A0A1S8GR38</accession>
<comment type="subunit">
    <text evidence="1">Homodimer.</text>
</comment>
<keyword evidence="5" id="KW-1185">Reference proteome</keyword>
<dbReference type="SUPFAM" id="SSF47616">
    <property type="entry name" value="GST C-terminal domain-like"/>
    <property type="match status" value="1"/>
</dbReference>
<dbReference type="PANTHER" id="PTHR43969">
    <property type="entry name" value="GLUTATHIONE S TRANSFERASE D10, ISOFORM A-RELATED"/>
    <property type="match status" value="1"/>
</dbReference>
<dbReference type="InterPro" id="IPR036249">
    <property type="entry name" value="Thioredoxin-like_sf"/>
</dbReference>
<comment type="caution">
    <text evidence="4">The sequence shown here is derived from an EMBL/GenBank/DDBJ whole genome shotgun (WGS) entry which is preliminary data.</text>
</comment>
<feature type="domain" description="GST C-terminal" evidence="3">
    <location>
        <begin position="84"/>
        <end position="215"/>
    </location>
</feature>
<dbReference type="STRING" id="1539051.AL01_04460"/>
<dbReference type="Pfam" id="PF13409">
    <property type="entry name" value="GST_N_2"/>
    <property type="match status" value="1"/>
</dbReference>
<dbReference type="CDD" id="cd00299">
    <property type="entry name" value="GST_C_family"/>
    <property type="match status" value="1"/>
</dbReference>
<evidence type="ECO:0000259" key="3">
    <source>
        <dbReference type="PROSITE" id="PS50405"/>
    </source>
</evidence>
<proteinExistence type="predicted"/>
<gene>
    <name evidence="4" type="ORF">AL01_04460</name>
</gene>
<dbReference type="CDD" id="cd00570">
    <property type="entry name" value="GST_N_family"/>
    <property type="match status" value="1"/>
</dbReference>
<dbReference type="GO" id="GO:0004364">
    <property type="term" value="F:glutathione transferase activity"/>
    <property type="evidence" value="ECO:0007669"/>
    <property type="project" value="TreeGrafter"/>
</dbReference>
<reference evidence="4 5" key="1">
    <citation type="journal article" date="2016" name="PLoS ONE">
        <title>Whole-Genome Sequence Analysis of Bombella intestini LMG 28161T, a Novel Acetic Acid Bacterium Isolated from the Crop of a Red-Tailed Bumble Bee, Bombus lapidarius.</title>
        <authorList>
            <person name="Li L."/>
            <person name="Illeghems K."/>
            <person name="Van Kerrebroeck S."/>
            <person name="Borremans W."/>
            <person name="Cleenwerck I."/>
            <person name="Smagghe G."/>
            <person name="De Vuyst L."/>
            <person name="Vandamme P."/>
        </authorList>
    </citation>
    <scope>NUCLEOTIDE SEQUENCE [LARGE SCALE GENOMIC DNA]</scope>
    <source>
        <strain evidence="4 5">R-52487</strain>
    </source>
</reference>
<evidence type="ECO:0000313" key="5">
    <source>
        <dbReference type="Proteomes" id="UP000200980"/>
    </source>
</evidence>
<keyword evidence="4" id="KW-0808">Transferase</keyword>
<dbReference type="SUPFAM" id="SSF52833">
    <property type="entry name" value="Thioredoxin-like"/>
    <property type="match status" value="1"/>
</dbReference>
<dbReference type="InterPro" id="IPR036282">
    <property type="entry name" value="Glutathione-S-Trfase_C_sf"/>
</dbReference>
<dbReference type="EMBL" id="JATM01000002">
    <property type="protein sequence ID" value="OOL18982.1"/>
    <property type="molecule type" value="Genomic_DNA"/>
</dbReference>
<sequence>MRILHHLPLSPQSRFVRLMLAEKKLPFELVVEKTWEQNERFYDLNPAGEVPVLVEDNGIIVPGGRVIAEYLEDAYPEISLMGRSLTDRVEVRRLMDWFERLFQQEVMVNLLGEKVEKRLFGQGHPDGKVLQAGYKNLRFHLDYIGYLAETRTWLGGSVLTAADFIAAAHISALDFLGDIDWRRAPCVRDWYARIKSRPCFRDLLSDRVSGVKPPAHYADLDF</sequence>